<sequence length="306" mass="35558">MASVSSNSTTITMRRPAEDHLLAKDINILDRLVWIKYDSHLWPAIIYKSYSEVQQHLYRYLDTILKTQFAMAIMLEMNSSKPSKVARILGKSSVELVAVDPESYHEFYWNLAAMIRQGCDLTRFVDNVDQFLEFHQALDEIVEIFTIYSRKQAFDLVLPDSGYRTWYDSAVAQLEEWTEERDTNDRDINSMYERGHPGSHDGSTKRSQTSCLKKNHRFSSSLNGSHERTHRTTTRDTKTEYRDCDTSEYSHRQQRDAASTVSWPKFVHGKPNLKLGRGQSRGSVQFQSHDDRKNSKTTSRANIVWE</sequence>
<dbReference type="AlphaFoldDB" id="A0A9K3Q0L8"/>
<feature type="compositionally biased region" description="Basic and acidic residues" evidence="1">
    <location>
        <begin position="180"/>
        <end position="204"/>
    </location>
</feature>
<organism evidence="2 3">
    <name type="scientific">Nitzschia inconspicua</name>
    <dbReference type="NCBI Taxonomy" id="303405"/>
    <lineage>
        <taxon>Eukaryota</taxon>
        <taxon>Sar</taxon>
        <taxon>Stramenopiles</taxon>
        <taxon>Ochrophyta</taxon>
        <taxon>Bacillariophyta</taxon>
        <taxon>Bacillariophyceae</taxon>
        <taxon>Bacillariophycidae</taxon>
        <taxon>Bacillariales</taxon>
        <taxon>Bacillariaceae</taxon>
        <taxon>Nitzschia</taxon>
    </lineage>
</organism>
<keyword evidence="3" id="KW-1185">Reference proteome</keyword>
<protein>
    <submittedName>
        <fullName evidence="2">Uncharacterized protein</fullName>
    </submittedName>
</protein>
<accession>A0A9K3Q0L8</accession>
<feature type="compositionally biased region" description="Basic and acidic residues" evidence="1">
    <location>
        <begin position="233"/>
        <end position="255"/>
    </location>
</feature>
<dbReference type="EMBL" id="JAGRRH010000007">
    <property type="protein sequence ID" value="KAG7367032.1"/>
    <property type="molecule type" value="Genomic_DNA"/>
</dbReference>
<feature type="compositionally biased region" description="Polar residues" evidence="1">
    <location>
        <begin position="205"/>
        <end position="224"/>
    </location>
</feature>
<dbReference type="Proteomes" id="UP000693970">
    <property type="component" value="Unassembled WGS sequence"/>
</dbReference>
<reference evidence="2" key="2">
    <citation type="submission" date="2021-04" db="EMBL/GenBank/DDBJ databases">
        <authorList>
            <person name="Podell S."/>
        </authorList>
    </citation>
    <scope>NUCLEOTIDE SEQUENCE</scope>
    <source>
        <strain evidence="2">Hildebrandi</strain>
    </source>
</reference>
<gene>
    <name evidence="2" type="ORF">IV203_029702</name>
</gene>
<evidence type="ECO:0000256" key="1">
    <source>
        <dbReference type="SAM" id="MobiDB-lite"/>
    </source>
</evidence>
<comment type="caution">
    <text evidence="2">The sequence shown here is derived from an EMBL/GenBank/DDBJ whole genome shotgun (WGS) entry which is preliminary data.</text>
</comment>
<proteinExistence type="predicted"/>
<feature type="region of interest" description="Disordered" evidence="1">
    <location>
        <begin position="178"/>
        <end position="306"/>
    </location>
</feature>
<reference evidence="2" key="1">
    <citation type="journal article" date="2021" name="Sci. Rep.">
        <title>Diploid genomic architecture of Nitzschia inconspicua, an elite biomass production diatom.</title>
        <authorList>
            <person name="Oliver A."/>
            <person name="Podell S."/>
            <person name="Pinowska A."/>
            <person name="Traller J.C."/>
            <person name="Smith S.R."/>
            <person name="McClure R."/>
            <person name="Beliaev A."/>
            <person name="Bohutskyi P."/>
            <person name="Hill E.A."/>
            <person name="Rabines A."/>
            <person name="Zheng H."/>
            <person name="Allen L.Z."/>
            <person name="Kuo A."/>
            <person name="Grigoriev I.V."/>
            <person name="Allen A.E."/>
            <person name="Hazlebeck D."/>
            <person name="Allen E.E."/>
        </authorList>
    </citation>
    <scope>NUCLEOTIDE SEQUENCE</scope>
    <source>
        <strain evidence="2">Hildebrandi</strain>
    </source>
</reference>
<evidence type="ECO:0000313" key="2">
    <source>
        <dbReference type="EMBL" id="KAG7367032.1"/>
    </source>
</evidence>
<feature type="compositionally biased region" description="Polar residues" evidence="1">
    <location>
        <begin position="296"/>
        <end position="306"/>
    </location>
</feature>
<evidence type="ECO:0000313" key="3">
    <source>
        <dbReference type="Proteomes" id="UP000693970"/>
    </source>
</evidence>
<name>A0A9K3Q0L8_9STRA</name>